<gene>
    <name evidence="1" type="ORF">PMAYCL1PPCAC_04081</name>
</gene>
<proteinExistence type="predicted"/>
<accession>A0AAN4Z4J4</accession>
<dbReference type="EMBL" id="BTRK01000001">
    <property type="protein sequence ID" value="GMR33886.1"/>
    <property type="molecule type" value="Genomic_DNA"/>
</dbReference>
<feature type="non-terminal residue" evidence="1">
    <location>
        <position position="189"/>
    </location>
</feature>
<organism evidence="1 2">
    <name type="scientific">Pristionchus mayeri</name>
    <dbReference type="NCBI Taxonomy" id="1317129"/>
    <lineage>
        <taxon>Eukaryota</taxon>
        <taxon>Metazoa</taxon>
        <taxon>Ecdysozoa</taxon>
        <taxon>Nematoda</taxon>
        <taxon>Chromadorea</taxon>
        <taxon>Rhabditida</taxon>
        <taxon>Rhabditina</taxon>
        <taxon>Diplogasteromorpha</taxon>
        <taxon>Diplogasteroidea</taxon>
        <taxon>Neodiplogasteridae</taxon>
        <taxon>Pristionchus</taxon>
    </lineage>
</organism>
<dbReference type="AlphaFoldDB" id="A0AAN4Z4J4"/>
<name>A0AAN4Z4J4_9BILA</name>
<reference evidence="2" key="1">
    <citation type="submission" date="2022-10" db="EMBL/GenBank/DDBJ databases">
        <title>Genome assembly of Pristionchus species.</title>
        <authorList>
            <person name="Yoshida K."/>
            <person name="Sommer R.J."/>
        </authorList>
    </citation>
    <scope>NUCLEOTIDE SEQUENCE [LARGE SCALE GENOMIC DNA]</scope>
    <source>
        <strain evidence="2">RS5460</strain>
    </source>
</reference>
<protein>
    <submittedName>
        <fullName evidence="1">Uncharacterized protein</fullName>
    </submittedName>
</protein>
<evidence type="ECO:0000313" key="1">
    <source>
        <dbReference type="EMBL" id="GMR33886.1"/>
    </source>
</evidence>
<dbReference type="Proteomes" id="UP001328107">
    <property type="component" value="Unassembled WGS sequence"/>
</dbReference>
<comment type="caution">
    <text evidence="1">The sequence shown here is derived from an EMBL/GenBank/DDBJ whole genome shotgun (WGS) entry which is preliminary data.</text>
</comment>
<evidence type="ECO:0000313" key="2">
    <source>
        <dbReference type="Proteomes" id="UP001328107"/>
    </source>
</evidence>
<sequence>MRPLPANRRKYLAEHVRLRDSSIDVGNDYLVRVLAEVDVACAPRRSFISFFSHLEYFFPDSMFCSSTGTALKLLLSGARACSFPFAPPPATSFLSDVLLAAAEARHCHQNHHHERDLDLSVSVSISLFCSSIVFGNWPQLHSATQLSCCSTCATSILSTSVSVSALSARSKEWLIVDEGAERDEEEEEE</sequence>
<keyword evidence="2" id="KW-1185">Reference proteome</keyword>